<dbReference type="Proteomes" id="UP000277424">
    <property type="component" value="Unassembled WGS sequence"/>
</dbReference>
<proteinExistence type="predicted"/>
<comment type="caution">
    <text evidence="1">The sequence shown here is derived from an EMBL/GenBank/DDBJ whole genome shotgun (WGS) entry which is preliminary data.</text>
</comment>
<reference evidence="1 2" key="1">
    <citation type="submission" date="2018-10" db="EMBL/GenBank/DDBJ databases">
        <title>Comparative analysis of microorganisms from saline springs in Andes Mountain Range, Colombia.</title>
        <authorList>
            <person name="Rubin E."/>
        </authorList>
    </citation>
    <scope>NUCLEOTIDE SEQUENCE [LARGE SCALE GENOMIC DNA]</scope>
    <source>
        <strain evidence="1 2">USBA 36</strain>
    </source>
</reference>
<name>A0A420WGR0_9PROT</name>
<evidence type="ECO:0000313" key="1">
    <source>
        <dbReference type="EMBL" id="RKQ70167.1"/>
    </source>
</evidence>
<accession>A0A420WGR0</accession>
<organism evidence="1 2">
    <name type="scientific">Oceanibaculum indicum</name>
    <dbReference type="NCBI Taxonomy" id="526216"/>
    <lineage>
        <taxon>Bacteria</taxon>
        <taxon>Pseudomonadati</taxon>
        <taxon>Pseudomonadota</taxon>
        <taxon>Alphaproteobacteria</taxon>
        <taxon>Rhodospirillales</taxon>
        <taxon>Oceanibaculaceae</taxon>
        <taxon>Oceanibaculum</taxon>
    </lineage>
</organism>
<dbReference type="EMBL" id="RBIG01000002">
    <property type="protein sequence ID" value="RKQ70167.1"/>
    <property type="molecule type" value="Genomic_DNA"/>
</dbReference>
<dbReference type="AlphaFoldDB" id="A0A420WGR0"/>
<evidence type="ECO:0000313" key="2">
    <source>
        <dbReference type="Proteomes" id="UP000277424"/>
    </source>
</evidence>
<protein>
    <submittedName>
        <fullName evidence="1">Uncharacterized protein</fullName>
    </submittedName>
</protein>
<sequence>MHEAKTLTREQLRAEIDRIDAARKAIEEQAAPIRAQLEPYKQKIAALDEEELNLLDPHGDLLGRCESCNALIFADDKGWRYEEGPMFCAEHSPTYGDLLAEIKTFPADEWDEEEYGPLSAAIAGREALVADHGADTICAVEL</sequence>
<gene>
    <name evidence="1" type="ORF">BCL74_2107</name>
</gene>
<dbReference type="RefSeq" id="WP_121219793.1">
    <property type="nucleotide sequence ID" value="NZ_RBIG01000002.1"/>
</dbReference>